<evidence type="ECO:0000313" key="3">
    <source>
        <dbReference type="Proteomes" id="UP000008820"/>
    </source>
</evidence>
<dbReference type="OrthoDB" id="6361347at2759"/>
<name>A0A6I8U6N6_AEDAE</name>
<dbReference type="InterPro" id="IPR018713">
    <property type="entry name" value="MPAB/Lcp_cat_dom"/>
</dbReference>
<dbReference type="Pfam" id="PF09995">
    <property type="entry name" value="MPAB_Lcp_cat"/>
    <property type="match status" value="1"/>
</dbReference>
<sequence>MDSNLEKDYCKTLQSEGISTPVEQVTDSQNLHLPVWYDEAKFKHAQNFYRRNAYALVVVALYGVIATMAIPSILNVLMFTKRSSSVVSAYRRYMATILHFVGWYTEELKPGTKYWKSLEFVRRAHSTSSRRANTKHPGMINSQKDMAVVQFSIVGYVVLSPRMLGVQYNTEDMEAFVHFWRVMGYMLGIEDRFNVCTADLATSRSRMQQVRDQLIQPALASVSEDFHRMARYMLDGMWYSNVFVNPEANIYMTYRLSGVPGYAHLSGKNYRKLSLYSRVILRMQVTIHEFSLSVAWLRWLQNSMVSVLLIFGIQYFPLLAILRFGYKNAIVRI</sequence>
<evidence type="ECO:0000313" key="2">
    <source>
        <dbReference type="EnsemblMetazoa" id="AAEL023874-PA"/>
    </source>
</evidence>
<proteinExistence type="predicted"/>
<dbReference type="InParanoid" id="A0A6I8U6N6"/>
<dbReference type="PANTHER" id="PTHR37159:SF1">
    <property type="entry name" value="GH11867P"/>
    <property type="match status" value="1"/>
</dbReference>
<dbReference type="PANTHER" id="PTHR37159">
    <property type="entry name" value="GH11867P"/>
    <property type="match status" value="1"/>
</dbReference>
<evidence type="ECO:0000259" key="1">
    <source>
        <dbReference type="Pfam" id="PF09995"/>
    </source>
</evidence>
<reference evidence="2 3" key="1">
    <citation type="submission" date="2017-06" db="EMBL/GenBank/DDBJ databases">
        <title>Aedes aegypti genome working group (AGWG) sequencing and assembly.</title>
        <authorList>
            <consortium name="Aedes aegypti Genome Working Group (AGWG)"/>
            <person name="Matthews B.J."/>
        </authorList>
    </citation>
    <scope>NUCLEOTIDE SEQUENCE [LARGE SCALE GENOMIC DNA]</scope>
    <source>
        <strain evidence="2 3">LVP_AGWG</strain>
    </source>
</reference>
<dbReference type="AlphaFoldDB" id="A0A6I8U6N6"/>
<gene>
    <name evidence="2" type="primary">110676842</name>
</gene>
<feature type="domain" description="ER-bound oxygenase mpaB/mpaB'/Rubber oxygenase catalytic" evidence="1">
    <location>
        <begin position="51"/>
        <end position="233"/>
    </location>
</feature>
<dbReference type="EnsemblMetazoa" id="AAEL023874-RA">
    <property type="protein sequence ID" value="AAEL023874-PA"/>
    <property type="gene ID" value="AAEL023874"/>
</dbReference>
<dbReference type="GO" id="GO:0016491">
    <property type="term" value="F:oxidoreductase activity"/>
    <property type="evidence" value="ECO:0007669"/>
    <property type="project" value="InterPro"/>
</dbReference>
<organism evidence="2 3">
    <name type="scientific">Aedes aegypti</name>
    <name type="common">Yellowfever mosquito</name>
    <name type="synonym">Culex aegypti</name>
    <dbReference type="NCBI Taxonomy" id="7159"/>
    <lineage>
        <taxon>Eukaryota</taxon>
        <taxon>Metazoa</taxon>
        <taxon>Ecdysozoa</taxon>
        <taxon>Arthropoda</taxon>
        <taxon>Hexapoda</taxon>
        <taxon>Insecta</taxon>
        <taxon>Pterygota</taxon>
        <taxon>Neoptera</taxon>
        <taxon>Endopterygota</taxon>
        <taxon>Diptera</taxon>
        <taxon>Nematocera</taxon>
        <taxon>Culicoidea</taxon>
        <taxon>Culicidae</taxon>
        <taxon>Culicinae</taxon>
        <taxon>Aedini</taxon>
        <taxon>Aedes</taxon>
        <taxon>Stegomyia</taxon>
    </lineage>
</organism>
<protein>
    <recommendedName>
        <fullName evidence="1">ER-bound oxygenase mpaB/mpaB'/Rubber oxygenase catalytic domain-containing protein</fullName>
    </recommendedName>
</protein>
<keyword evidence="3" id="KW-1185">Reference proteome</keyword>
<reference evidence="2" key="2">
    <citation type="submission" date="2020-05" db="UniProtKB">
        <authorList>
            <consortium name="EnsemblMetazoa"/>
        </authorList>
    </citation>
    <scope>IDENTIFICATION</scope>
    <source>
        <strain evidence="2">LVP_AGWG</strain>
    </source>
</reference>
<dbReference type="Proteomes" id="UP000008820">
    <property type="component" value="Chromosome 2"/>
</dbReference>
<accession>A0A6I8U6N6</accession>